<dbReference type="EMBL" id="BGZK01000512">
    <property type="protein sequence ID" value="GBP47907.1"/>
    <property type="molecule type" value="Genomic_DNA"/>
</dbReference>
<dbReference type="Proteomes" id="UP000299102">
    <property type="component" value="Unassembled WGS sequence"/>
</dbReference>
<feature type="compositionally biased region" description="Basic residues" evidence="1">
    <location>
        <begin position="7"/>
        <end position="27"/>
    </location>
</feature>
<reference evidence="2 3" key="1">
    <citation type="journal article" date="2019" name="Commun. Biol.">
        <title>The bagworm genome reveals a unique fibroin gene that provides high tensile strength.</title>
        <authorList>
            <person name="Kono N."/>
            <person name="Nakamura H."/>
            <person name="Ohtoshi R."/>
            <person name="Tomita M."/>
            <person name="Numata K."/>
            <person name="Arakawa K."/>
        </authorList>
    </citation>
    <scope>NUCLEOTIDE SEQUENCE [LARGE SCALE GENOMIC DNA]</scope>
</reference>
<evidence type="ECO:0000313" key="3">
    <source>
        <dbReference type="Proteomes" id="UP000299102"/>
    </source>
</evidence>
<protein>
    <submittedName>
        <fullName evidence="2">Uncharacterized protein</fullName>
    </submittedName>
</protein>
<comment type="caution">
    <text evidence="2">The sequence shown here is derived from an EMBL/GenBank/DDBJ whole genome shotgun (WGS) entry which is preliminary data.</text>
</comment>
<organism evidence="2 3">
    <name type="scientific">Eumeta variegata</name>
    <name type="common">Bagworm moth</name>
    <name type="synonym">Eumeta japonica</name>
    <dbReference type="NCBI Taxonomy" id="151549"/>
    <lineage>
        <taxon>Eukaryota</taxon>
        <taxon>Metazoa</taxon>
        <taxon>Ecdysozoa</taxon>
        <taxon>Arthropoda</taxon>
        <taxon>Hexapoda</taxon>
        <taxon>Insecta</taxon>
        <taxon>Pterygota</taxon>
        <taxon>Neoptera</taxon>
        <taxon>Endopterygota</taxon>
        <taxon>Lepidoptera</taxon>
        <taxon>Glossata</taxon>
        <taxon>Ditrysia</taxon>
        <taxon>Tineoidea</taxon>
        <taxon>Psychidae</taxon>
        <taxon>Oiketicinae</taxon>
        <taxon>Eumeta</taxon>
    </lineage>
</organism>
<keyword evidence="3" id="KW-1185">Reference proteome</keyword>
<dbReference type="AlphaFoldDB" id="A0A4C1WCP3"/>
<sequence>MITRLRTTVKHNHPRRLRPERRTRGSRTKAAAQWGRLVRLLLHKYRMLFEVFNLSVLCETSLLPDVECSTIDKVSLFIRASYTLIRGDECFTRPNTNHKQWGRYVETVTRYHCEPRASLRRIAWRGEAQTRAHSVPSAASRFMSWSGPVGGAGGAGGVTVECPRVWLSAFTF</sequence>
<feature type="region of interest" description="Disordered" evidence="1">
    <location>
        <begin position="1"/>
        <end position="28"/>
    </location>
</feature>
<accession>A0A4C1WCP3</accession>
<evidence type="ECO:0000256" key="1">
    <source>
        <dbReference type="SAM" id="MobiDB-lite"/>
    </source>
</evidence>
<evidence type="ECO:0000313" key="2">
    <source>
        <dbReference type="EMBL" id="GBP47907.1"/>
    </source>
</evidence>
<gene>
    <name evidence="2" type="ORF">EVAR_33624_1</name>
</gene>
<name>A0A4C1WCP3_EUMVA</name>
<proteinExistence type="predicted"/>